<keyword evidence="2" id="KW-0808">Transferase</keyword>
<keyword evidence="5 6" id="KW-0067">ATP-binding</keyword>
<keyword evidence="3 6" id="KW-0547">Nucleotide-binding</keyword>
<feature type="region of interest" description="Disordered" evidence="7">
    <location>
        <begin position="1"/>
        <end position="72"/>
    </location>
</feature>
<dbReference type="GO" id="GO:0004674">
    <property type="term" value="F:protein serine/threonine kinase activity"/>
    <property type="evidence" value="ECO:0007669"/>
    <property type="project" value="UniProtKB-KW"/>
</dbReference>
<evidence type="ECO:0000256" key="2">
    <source>
        <dbReference type="ARBA" id="ARBA00022679"/>
    </source>
</evidence>
<dbReference type="SMART" id="SM00220">
    <property type="entry name" value="S_TKc"/>
    <property type="match status" value="1"/>
</dbReference>
<feature type="compositionally biased region" description="Basic residues" evidence="7">
    <location>
        <begin position="37"/>
        <end position="53"/>
    </location>
</feature>
<feature type="region of interest" description="Disordered" evidence="7">
    <location>
        <begin position="526"/>
        <end position="545"/>
    </location>
</feature>
<dbReference type="FunFam" id="1.10.510.10:FF:000540">
    <property type="entry name" value="Serine/threonine-protein kinase-like protein"/>
    <property type="match status" value="1"/>
</dbReference>
<dbReference type="AlphaFoldDB" id="A0AA89AXQ4"/>
<organism evidence="9 10">
    <name type="scientific">Escallonia herrerae</name>
    <dbReference type="NCBI Taxonomy" id="1293975"/>
    <lineage>
        <taxon>Eukaryota</taxon>
        <taxon>Viridiplantae</taxon>
        <taxon>Streptophyta</taxon>
        <taxon>Embryophyta</taxon>
        <taxon>Tracheophyta</taxon>
        <taxon>Spermatophyta</taxon>
        <taxon>Magnoliopsida</taxon>
        <taxon>eudicotyledons</taxon>
        <taxon>Gunneridae</taxon>
        <taxon>Pentapetalae</taxon>
        <taxon>asterids</taxon>
        <taxon>campanulids</taxon>
        <taxon>Escalloniales</taxon>
        <taxon>Escalloniaceae</taxon>
        <taxon>Escallonia</taxon>
    </lineage>
</organism>
<feature type="compositionally biased region" description="Polar residues" evidence="7">
    <location>
        <begin position="464"/>
        <end position="474"/>
    </location>
</feature>
<evidence type="ECO:0000313" key="10">
    <source>
        <dbReference type="Proteomes" id="UP001188597"/>
    </source>
</evidence>
<dbReference type="PANTHER" id="PTHR46146">
    <property type="entry name" value="SERINE/THREONINE-PROTEIN KINASE-LIKE PROTEIN CCR4"/>
    <property type="match status" value="1"/>
</dbReference>
<dbReference type="EMBL" id="JAVXUP010000875">
    <property type="protein sequence ID" value="KAK3019440.1"/>
    <property type="molecule type" value="Genomic_DNA"/>
</dbReference>
<evidence type="ECO:0000313" key="9">
    <source>
        <dbReference type="EMBL" id="KAK3019440.1"/>
    </source>
</evidence>
<dbReference type="InterPro" id="IPR000719">
    <property type="entry name" value="Prot_kinase_dom"/>
</dbReference>
<feature type="region of interest" description="Disordered" evidence="7">
    <location>
        <begin position="428"/>
        <end position="474"/>
    </location>
</feature>
<evidence type="ECO:0000256" key="7">
    <source>
        <dbReference type="SAM" id="MobiDB-lite"/>
    </source>
</evidence>
<dbReference type="PROSITE" id="PS00107">
    <property type="entry name" value="PROTEIN_KINASE_ATP"/>
    <property type="match status" value="1"/>
</dbReference>
<evidence type="ECO:0000256" key="4">
    <source>
        <dbReference type="ARBA" id="ARBA00022777"/>
    </source>
</evidence>
<feature type="binding site" evidence="6">
    <location>
        <position position="110"/>
    </location>
    <ligand>
        <name>ATP</name>
        <dbReference type="ChEBI" id="CHEBI:30616"/>
    </ligand>
</feature>
<dbReference type="PROSITE" id="PS00108">
    <property type="entry name" value="PROTEIN_KINASE_ST"/>
    <property type="match status" value="1"/>
</dbReference>
<evidence type="ECO:0000256" key="1">
    <source>
        <dbReference type="ARBA" id="ARBA00022527"/>
    </source>
</evidence>
<keyword evidence="4" id="KW-0418">Kinase</keyword>
<protein>
    <recommendedName>
        <fullName evidence="8">Protein kinase domain-containing protein</fullName>
    </recommendedName>
</protein>
<feature type="compositionally biased region" description="Basic and acidic residues" evidence="7">
    <location>
        <begin position="18"/>
        <end position="36"/>
    </location>
</feature>
<feature type="domain" description="Protein kinase" evidence="8">
    <location>
        <begin position="82"/>
        <end position="353"/>
    </location>
</feature>
<feature type="compositionally biased region" description="Basic and acidic residues" evidence="7">
    <location>
        <begin position="435"/>
        <end position="453"/>
    </location>
</feature>
<sequence length="559" mass="62388">MDKVKEEKPKQNKKKTKRETFPFRERKKNRNPETEKRKKKKRKRSRGFGRRGFKGNSSSELERAQARDSKSYTDLQAATNNFSTTQLLGRGSHGLVYKALLNGRHLAVKKPSTTATDNPNEVENEIDILSNLHSPRLVNLVGFTTGHNRLLVVEFMSNGTLYDVLHSNPRPPSWAKRLKFAIQTAKAIETLHSCVPPVIHRDIKSANVLIDKSFNARLGDFGLALRCHGDDYRLKSTPPAGTMGYLDPFYVTPDNLSTKTDVFSFGVLLLEIISGRKAIDVSHSPPSIVDWAIPLVRRGNISSVFDARIEPLRDGLVRKQLAVIAAKCVRSCRERRPSMKEVVDRLSQLSKLIPLALWNGLGNPCLMVENVQRPVDLVDARLDLKLKRVEEGNVDGVDGKFARPLRSSRRVYSDLGFRNNLLDLMAGTDGESESLGDKPKSKSKHGSESERVANRRSNHRQNHSIDGTINMYSGGRNSIAGSSFADEESEFWAEKPKLKSEHGESTIGSASERIFYRSHQSQAWGNNEGISRLSSGPLHGLSSPPDLALNLEIRVGSEL</sequence>
<evidence type="ECO:0000256" key="5">
    <source>
        <dbReference type="ARBA" id="ARBA00022840"/>
    </source>
</evidence>
<dbReference type="Gene3D" id="3.30.200.20">
    <property type="entry name" value="Phosphorylase Kinase, domain 1"/>
    <property type="match status" value="1"/>
</dbReference>
<dbReference type="InterPro" id="IPR011009">
    <property type="entry name" value="Kinase-like_dom_sf"/>
</dbReference>
<dbReference type="InterPro" id="IPR008271">
    <property type="entry name" value="Ser/Thr_kinase_AS"/>
</dbReference>
<feature type="compositionally biased region" description="Basic and acidic residues" evidence="7">
    <location>
        <begin position="1"/>
        <end position="10"/>
    </location>
</feature>
<evidence type="ECO:0000256" key="3">
    <source>
        <dbReference type="ARBA" id="ARBA00022741"/>
    </source>
</evidence>
<dbReference type="Proteomes" id="UP001188597">
    <property type="component" value="Unassembled WGS sequence"/>
</dbReference>
<dbReference type="Gene3D" id="1.10.510.10">
    <property type="entry name" value="Transferase(Phosphotransferase) domain 1"/>
    <property type="match status" value="1"/>
</dbReference>
<dbReference type="Pfam" id="PF07714">
    <property type="entry name" value="PK_Tyr_Ser-Thr"/>
    <property type="match status" value="1"/>
</dbReference>
<feature type="compositionally biased region" description="Basic and acidic residues" evidence="7">
    <location>
        <begin position="60"/>
        <end position="71"/>
    </location>
</feature>
<evidence type="ECO:0000259" key="8">
    <source>
        <dbReference type="PROSITE" id="PS50011"/>
    </source>
</evidence>
<dbReference type="InterPro" id="IPR017441">
    <property type="entry name" value="Protein_kinase_ATP_BS"/>
</dbReference>
<gene>
    <name evidence="9" type="ORF">RJ639_004511</name>
</gene>
<dbReference type="SUPFAM" id="SSF56112">
    <property type="entry name" value="Protein kinase-like (PK-like)"/>
    <property type="match status" value="1"/>
</dbReference>
<name>A0AA89AXQ4_9ASTE</name>
<keyword evidence="10" id="KW-1185">Reference proteome</keyword>
<accession>A0AA89AXQ4</accession>
<comment type="caution">
    <text evidence="9">The sequence shown here is derived from an EMBL/GenBank/DDBJ whole genome shotgun (WGS) entry which is preliminary data.</text>
</comment>
<reference evidence="9" key="1">
    <citation type="submission" date="2022-12" db="EMBL/GenBank/DDBJ databases">
        <title>Draft genome assemblies for two species of Escallonia (Escalloniales).</title>
        <authorList>
            <person name="Chanderbali A."/>
            <person name="Dervinis C."/>
            <person name="Anghel I."/>
            <person name="Soltis D."/>
            <person name="Soltis P."/>
            <person name="Zapata F."/>
        </authorList>
    </citation>
    <scope>NUCLEOTIDE SEQUENCE</scope>
    <source>
        <strain evidence="9">UCBG64.0493</strain>
        <tissue evidence="9">Leaf</tissue>
    </source>
</reference>
<dbReference type="GO" id="GO:0005524">
    <property type="term" value="F:ATP binding"/>
    <property type="evidence" value="ECO:0007669"/>
    <property type="project" value="UniProtKB-UniRule"/>
</dbReference>
<feature type="compositionally biased region" description="Low complexity" evidence="7">
    <location>
        <begin position="531"/>
        <end position="545"/>
    </location>
</feature>
<dbReference type="PANTHER" id="PTHR46146:SF23">
    <property type="entry name" value="PROTEIN KINASE DOMAIN-CONTAINING PROTEIN"/>
    <property type="match status" value="1"/>
</dbReference>
<dbReference type="PROSITE" id="PS50011">
    <property type="entry name" value="PROTEIN_KINASE_DOM"/>
    <property type="match status" value="1"/>
</dbReference>
<evidence type="ECO:0000256" key="6">
    <source>
        <dbReference type="PROSITE-ProRule" id="PRU10141"/>
    </source>
</evidence>
<dbReference type="InterPro" id="IPR001245">
    <property type="entry name" value="Ser-Thr/Tyr_kinase_cat_dom"/>
</dbReference>
<proteinExistence type="predicted"/>
<keyword evidence="1" id="KW-0723">Serine/threonine-protein kinase</keyword>